<dbReference type="RefSeq" id="WP_008201365.1">
    <property type="nucleotide sequence ID" value="NZ_CM001023.1"/>
</dbReference>
<comment type="caution">
    <text evidence="1">The sequence shown here is derived from an EMBL/GenBank/DDBJ whole genome shotgun (WGS) entry which is preliminary data.</text>
</comment>
<dbReference type="Proteomes" id="UP000003919">
    <property type="component" value="Chromosome"/>
</dbReference>
<organism evidence="1 2">
    <name type="scientific">Algoriphagus machipongonensis</name>
    <dbReference type="NCBI Taxonomy" id="388413"/>
    <lineage>
        <taxon>Bacteria</taxon>
        <taxon>Pseudomonadati</taxon>
        <taxon>Bacteroidota</taxon>
        <taxon>Cytophagia</taxon>
        <taxon>Cytophagales</taxon>
        <taxon>Cyclobacteriaceae</taxon>
        <taxon>Algoriphagus</taxon>
    </lineage>
</organism>
<evidence type="ECO:0000313" key="2">
    <source>
        <dbReference type="Proteomes" id="UP000003919"/>
    </source>
</evidence>
<name>A3I2V8_9BACT</name>
<keyword evidence="2" id="KW-1185">Reference proteome</keyword>
<dbReference type="eggNOG" id="ENOG502ZBJ6">
    <property type="taxonomic scope" value="Bacteria"/>
</dbReference>
<dbReference type="EMBL" id="AAXU02000001">
    <property type="protein sequence ID" value="EAZ79157.1"/>
    <property type="molecule type" value="Genomic_DNA"/>
</dbReference>
<evidence type="ECO:0000313" key="1">
    <source>
        <dbReference type="EMBL" id="EAZ79157.1"/>
    </source>
</evidence>
<dbReference type="AlphaFoldDB" id="A3I2V8"/>
<dbReference type="OrthoDB" id="826910at2"/>
<accession>A3I2V8</accession>
<reference evidence="1 2" key="1">
    <citation type="journal article" date="2011" name="J. Bacteriol.">
        <title>Complete genome sequence of Algoriphagus sp. PR1, bacterial prey of a colony-forming choanoflagellate.</title>
        <authorList>
            <person name="Alegado R.A."/>
            <person name="Ferriera S."/>
            <person name="Nusbaum C."/>
            <person name="Young S.K."/>
            <person name="Zeng Q."/>
            <person name="Imamovic A."/>
            <person name="Fairclough S.R."/>
            <person name="King N."/>
        </authorList>
    </citation>
    <scope>NUCLEOTIDE SEQUENCE [LARGE SCALE GENOMIC DNA]</scope>
    <source>
        <strain evidence="1 2">PR1</strain>
    </source>
</reference>
<dbReference type="EMBL" id="CM001023">
    <property type="protein sequence ID" value="EAZ79157.1"/>
    <property type="molecule type" value="Genomic_DNA"/>
</dbReference>
<dbReference type="HOGENOM" id="CLU_1591130_0_0_10"/>
<protein>
    <recommendedName>
        <fullName evidence="3">DUF937 domain-containing protein</fullName>
    </recommendedName>
</protein>
<gene>
    <name evidence="1" type="ORF">ALPR1_13839</name>
</gene>
<evidence type="ECO:0008006" key="3">
    <source>
        <dbReference type="Google" id="ProtNLM"/>
    </source>
</evidence>
<proteinExistence type="predicted"/>
<sequence length="167" mass="17448">MLDQLLNLAEGPLEEMLSGMNQENPKSSASALKESIFSSLQKQVATGDMNGVKEMFSGAETSPDSPIVNQLQSNVSEGLIEKLGISKEQAMSIAAAALPMILNFFNKRVNDAPQDNQDIMSSVVSALQGNSGKVNPTDLLGSLMGGGNGKGGMDLGGLMDLGKGLFK</sequence>
<dbReference type="STRING" id="388413.ALPR1_13839"/>